<dbReference type="FunCoup" id="A0A1S0TTG4">
    <property type="interactions" value="17"/>
</dbReference>
<sequence>MPLNNLAMTRLCQIPARHTGIASLCIQLIGLVMSAALTLHLILHLNSITISRNIKQQLKRPAATYTMTLINITKMNVAEISENMNLPEEIIWNRSSASNVSGNSTNGEIGLQLDLTELIQISTSVYAGMCILWLLSLILLLASIKLEGLDLIIMNSVLLTIAMIYAITHALFVSILFIYHKQIPWITLAITSTVVLGFALTSIICGFALAFNVAWYRYVVYVNDNDQCICPSIVAHLCKQHRQQQQRPTQDYSIAEATRHSNLSHDNEFPIHSFSRL</sequence>
<dbReference type="GeneID" id="9946039"/>
<dbReference type="InParanoid" id="A0A1S0TTG4"/>
<dbReference type="OrthoDB" id="5832583at2759"/>
<proteinExistence type="predicted"/>
<reference evidence="2" key="1">
    <citation type="submission" date="2012-04" db="EMBL/GenBank/DDBJ databases">
        <title>The Genome Sequence of Loa loa.</title>
        <authorList>
            <consortium name="The Broad Institute Genome Sequencing Platform"/>
            <consortium name="Broad Institute Genome Sequencing Center for Infectious Disease"/>
            <person name="Nutman T.B."/>
            <person name="Fink D.L."/>
            <person name="Russ C."/>
            <person name="Young S."/>
            <person name="Zeng Q."/>
            <person name="Gargeya S."/>
            <person name="Alvarado L."/>
            <person name="Berlin A."/>
            <person name="Chapman S.B."/>
            <person name="Chen Z."/>
            <person name="Freedman E."/>
            <person name="Gellesch M."/>
            <person name="Goldberg J."/>
            <person name="Griggs A."/>
            <person name="Gujja S."/>
            <person name="Heilman E.R."/>
            <person name="Heiman D."/>
            <person name="Howarth C."/>
            <person name="Mehta T."/>
            <person name="Neiman D."/>
            <person name="Pearson M."/>
            <person name="Roberts A."/>
            <person name="Saif S."/>
            <person name="Shea T."/>
            <person name="Shenoy N."/>
            <person name="Sisk P."/>
            <person name="Stolte C."/>
            <person name="Sykes S."/>
            <person name="White J."/>
            <person name="Yandava C."/>
            <person name="Haas B."/>
            <person name="Henn M.R."/>
            <person name="Nusbaum C."/>
            <person name="Birren B."/>
        </authorList>
    </citation>
    <scope>NUCLEOTIDE SEQUENCE [LARGE SCALE GENOMIC DNA]</scope>
</reference>
<dbReference type="KEGG" id="loa:LOAG_08610"/>
<keyword evidence="1" id="KW-0472">Membrane</keyword>
<name>A0A1S0TTG4_LOALO</name>
<dbReference type="CTD" id="9946039"/>
<dbReference type="AlphaFoldDB" id="A0A1S0TTG4"/>
<gene>
    <name evidence="2" type="ORF">LOAG_08610</name>
</gene>
<accession>A0A1S0TTG4</accession>
<keyword evidence="1" id="KW-1133">Transmembrane helix</keyword>
<dbReference type="RefSeq" id="XP_020302064.1">
    <property type="nucleotide sequence ID" value="XM_020447738.1"/>
</dbReference>
<feature type="transmembrane region" description="Helical" evidence="1">
    <location>
        <begin position="21"/>
        <end position="43"/>
    </location>
</feature>
<dbReference type="OMA" id="MCILWLL"/>
<keyword evidence="1" id="KW-0812">Transmembrane</keyword>
<organism evidence="2">
    <name type="scientific">Loa loa</name>
    <name type="common">Eye worm</name>
    <name type="synonym">Filaria loa</name>
    <dbReference type="NCBI Taxonomy" id="7209"/>
    <lineage>
        <taxon>Eukaryota</taxon>
        <taxon>Metazoa</taxon>
        <taxon>Ecdysozoa</taxon>
        <taxon>Nematoda</taxon>
        <taxon>Chromadorea</taxon>
        <taxon>Rhabditida</taxon>
        <taxon>Spirurina</taxon>
        <taxon>Spiruromorpha</taxon>
        <taxon>Filarioidea</taxon>
        <taxon>Onchocercidae</taxon>
        <taxon>Loa</taxon>
    </lineage>
</organism>
<evidence type="ECO:0000313" key="2">
    <source>
        <dbReference type="EMBL" id="EFO19881.2"/>
    </source>
</evidence>
<dbReference type="EMBL" id="JH712092">
    <property type="protein sequence ID" value="EFO19881.2"/>
    <property type="molecule type" value="Genomic_DNA"/>
</dbReference>
<protein>
    <submittedName>
        <fullName evidence="2">Uncharacterized protein</fullName>
    </submittedName>
</protein>
<feature type="transmembrane region" description="Helical" evidence="1">
    <location>
        <begin position="156"/>
        <end position="179"/>
    </location>
</feature>
<feature type="transmembrane region" description="Helical" evidence="1">
    <location>
        <begin position="185"/>
        <end position="211"/>
    </location>
</feature>
<feature type="transmembrane region" description="Helical" evidence="1">
    <location>
        <begin position="125"/>
        <end position="144"/>
    </location>
</feature>
<evidence type="ECO:0000256" key="1">
    <source>
        <dbReference type="SAM" id="Phobius"/>
    </source>
</evidence>